<dbReference type="RefSeq" id="WP_390408087.1">
    <property type="nucleotide sequence ID" value="NZ_BAABYW010000001.1"/>
</dbReference>
<proteinExistence type="predicted"/>
<accession>A0ABQ0BEU5</accession>
<gene>
    <name evidence="2" type="ORF">K040078D81_40950</name>
</gene>
<sequence length="303" mass="35385">MAQATMKEDALPQIYFVRDTDLGMFAYELHILAGDFLRESEFNLHSLAANTGPDSIAIMGKNHMWLSDALLAYCPSAELYRMAAMTEYPAARAFLFHTERKEDGRLYGDVLMMDLDTLRQDIERNTLYPYGVSMEYRNGTKAEADIEKWESMKLCEKDALKTWRYLYAPEQVTEWQYRYSNRFSQWKEQAFSYMPQDLEERLNVEYMEEAQNPDTDMYRIPLGTAKQMLLDGDPVYRLFPGGPEKVAPIAAVTGLWYEHYREFAVTPEDLGALDRLVRRETDRLMGIRPQPDKSQERRPSPER</sequence>
<reference evidence="2 3" key="1">
    <citation type="submission" date="2024-04" db="EMBL/GenBank/DDBJ databases">
        <title>Defined microbial consortia suppress multidrug-resistant proinflammatory Enterobacteriaceae via ecological control.</title>
        <authorList>
            <person name="Furuichi M."/>
            <person name="Kawaguchi T."/>
            <person name="Pust M."/>
            <person name="Yasuma K."/>
            <person name="Plichta D."/>
            <person name="Hasegawa N."/>
            <person name="Ohya T."/>
            <person name="Bhattarai S."/>
            <person name="Sasajima S."/>
            <person name="Aoto Y."/>
            <person name="Tuganbaev T."/>
            <person name="Yaginuma M."/>
            <person name="Ueda M."/>
            <person name="Okahashi N."/>
            <person name="Amafuji K."/>
            <person name="Kiridooshi Y."/>
            <person name="Sugita K."/>
            <person name="Strazar M."/>
            <person name="Skelly A."/>
            <person name="Suda W."/>
            <person name="Hattori M."/>
            <person name="Nakamoto N."/>
            <person name="Caballero S."/>
            <person name="Norman J."/>
            <person name="Olle B."/>
            <person name="Tanoue T."/>
            <person name="Arita M."/>
            <person name="Bucci V."/>
            <person name="Atarashi K."/>
            <person name="Xavier R."/>
            <person name="Honda K."/>
        </authorList>
    </citation>
    <scope>NUCLEOTIDE SEQUENCE [LARGE SCALE GENOMIC DNA]</scope>
    <source>
        <strain evidence="3">k04-0078-D8-1</strain>
    </source>
</reference>
<dbReference type="Proteomes" id="UP001600943">
    <property type="component" value="Unassembled WGS sequence"/>
</dbReference>
<dbReference type="EMBL" id="BAABYW010000001">
    <property type="protein sequence ID" value="GAA6409978.1"/>
    <property type="molecule type" value="Genomic_DNA"/>
</dbReference>
<feature type="region of interest" description="Disordered" evidence="1">
    <location>
        <begin position="283"/>
        <end position="303"/>
    </location>
</feature>
<protein>
    <submittedName>
        <fullName evidence="2">Uncharacterized protein</fullName>
    </submittedName>
</protein>
<comment type="caution">
    <text evidence="2">The sequence shown here is derived from an EMBL/GenBank/DDBJ whole genome shotgun (WGS) entry which is preliminary data.</text>
</comment>
<organism evidence="2 3">
    <name type="scientific">Blautia hominis</name>
    <dbReference type="NCBI Taxonomy" id="2025493"/>
    <lineage>
        <taxon>Bacteria</taxon>
        <taxon>Bacillati</taxon>
        <taxon>Bacillota</taxon>
        <taxon>Clostridia</taxon>
        <taxon>Lachnospirales</taxon>
        <taxon>Lachnospiraceae</taxon>
        <taxon>Blautia</taxon>
    </lineage>
</organism>
<evidence type="ECO:0000313" key="2">
    <source>
        <dbReference type="EMBL" id="GAA6409978.1"/>
    </source>
</evidence>
<evidence type="ECO:0000256" key="1">
    <source>
        <dbReference type="SAM" id="MobiDB-lite"/>
    </source>
</evidence>
<evidence type="ECO:0000313" key="3">
    <source>
        <dbReference type="Proteomes" id="UP001600943"/>
    </source>
</evidence>
<keyword evidence="3" id="KW-1185">Reference proteome</keyword>
<name>A0ABQ0BEU5_9FIRM</name>